<dbReference type="InterPro" id="IPR000232">
    <property type="entry name" value="HSF_DNA-bd"/>
</dbReference>
<dbReference type="RefSeq" id="XP_013241706.1">
    <property type="nucleotide sequence ID" value="XM_013386252.1"/>
</dbReference>
<dbReference type="FunFam" id="1.10.10.10:FF:000027">
    <property type="entry name" value="Heat shock transcription factor 1"/>
    <property type="match status" value="1"/>
</dbReference>
<dbReference type="SUPFAM" id="SSF46785">
    <property type="entry name" value="Winged helix' DNA-binding domain"/>
    <property type="match status" value="1"/>
</dbReference>
<dbReference type="PRINTS" id="PR00056">
    <property type="entry name" value="HSFDOMAIN"/>
</dbReference>
<dbReference type="Pfam" id="PF00447">
    <property type="entry name" value="HSF_DNA-bind"/>
    <property type="match status" value="1"/>
</dbReference>
<keyword evidence="3" id="KW-0805">Transcription regulation</keyword>
<organism evidence="10 11">
    <name type="scientific">Tilletiaria anomala (strain ATCC 24038 / CBS 436.72 / UBC 951)</name>
    <dbReference type="NCBI Taxonomy" id="1037660"/>
    <lineage>
        <taxon>Eukaryota</taxon>
        <taxon>Fungi</taxon>
        <taxon>Dikarya</taxon>
        <taxon>Basidiomycota</taxon>
        <taxon>Ustilaginomycotina</taxon>
        <taxon>Exobasidiomycetes</taxon>
        <taxon>Georgefischeriales</taxon>
        <taxon>Tilletiariaceae</taxon>
        <taxon>Tilletiaria</taxon>
    </lineage>
</organism>
<feature type="non-terminal residue" evidence="10">
    <location>
        <position position="111"/>
    </location>
</feature>
<protein>
    <submittedName>
        <fullName evidence="10">Winged helix DNA-binding domain-containing protein</fullName>
    </submittedName>
</protein>
<feature type="domain" description="HSF-type DNA-binding" evidence="9">
    <location>
        <begin position="10"/>
        <end position="111"/>
    </location>
</feature>
<accession>A0A066VIW8</accession>
<dbReference type="SMART" id="SM00415">
    <property type="entry name" value="HSF"/>
    <property type="match status" value="1"/>
</dbReference>
<evidence type="ECO:0000256" key="5">
    <source>
        <dbReference type="ARBA" id="ARBA00023163"/>
    </source>
</evidence>
<dbReference type="InterPro" id="IPR036388">
    <property type="entry name" value="WH-like_DNA-bd_sf"/>
</dbReference>
<evidence type="ECO:0000256" key="4">
    <source>
        <dbReference type="ARBA" id="ARBA00023125"/>
    </source>
</evidence>
<dbReference type="Gene3D" id="1.10.10.10">
    <property type="entry name" value="Winged helix-like DNA-binding domain superfamily/Winged helix DNA-binding domain"/>
    <property type="match status" value="1"/>
</dbReference>
<sequence>MHSTPFFIWNLTHFPCRILKDEQIQHMIQWVASGTAFRVSSPTEFSRIVLPTYFKHANWQSFVRQLNIYGFHKVTPAASISPEESAGQVWEFRHPSFRRGEVQLLSRIKRR</sequence>
<dbReference type="GO" id="GO:0005634">
    <property type="term" value="C:nucleus"/>
    <property type="evidence" value="ECO:0007669"/>
    <property type="project" value="UniProtKB-SubCell"/>
</dbReference>
<evidence type="ECO:0000256" key="7">
    <source>
        <dbReference type="ARBA" id="ARBA00062171"/>
    </source>
</evidence>
<comment type="caution">
    <text evidence="10">The sequence shown here is derived from an EMBL/GenBank/DDBJ whole genome shotgun (WGS) entry which is preliminary data.</text>
</comment>
<comment type="subcellular location">
    <subcellularLocation>
        <location evidence="1">Nucleus</location>
    </subcellularLocation>
</comment>
<dbReference type="GO" id="GO:0003700">
    <property type="term" value="F:DNA-binding transcription factor activity"/>
    <property type="evidence" value="ECO:0007669"/>
    <property type="project" value="InterPro"/>
</dbReference>
<comment type="similarity">
    <text evidence="2 8">Belongs to the HSF family.</text>
</comment>
<dbReference type="AlphaFoldDB" id="A0A066VIW8"/>
<keyword evidence="6" id="KW-0539">Nucleus</keyword>
<evidence type="ECO:0000313" key="10">
    <source>
        <dbReference type="EMBL" id="KDN41416.1"/>
    </source>
</evidence>
<dbReference type="EMBL" id="JMSN01000080">
    <property type="protein sequence ID" value="KDN41416.1"/>
    <property type="molecule type" value="Genomic_DNA"/>
</dbReference>
<evidence type="ECO:0000259" key="9">
    <source>
        <dbReference type="SMART" id="SM00415"/>
    </source>
</evidence>
<dbReference type="STRING" id="1037660.A0A066VIW8"/>
<dbReference type="PANTHER" id="PTHR10015">
    <property type="entry name" value="HEAT SHOCK TRANSCRIPTION FACTOR"/>
    <property type="match status" value="1"/>
</dbReference>
<reference evidence="10 11" key="1">
    <citation type="submission" date="2014-05" db="EMBL/GenBank/DDBJ databases">
        <title>Draft genome sequence of a rare smut relative, Tilletiaria anomala UBC 951.</title>
        <authorList>
            <consortium name="DOE Joint Genome Institute"/>
            <person name="Toome M."/>
            <person name="Kuo A."/>
            <person name="Henrissat B."/>
            <person name="Lipzen A."/>
            <person name="Tritt A."/>
            <person name="Yoshinaga Y."/>
            <person name="Zane M."/>
            <person name="Barry K."/>
            <person name="Grigoriev I.V."/>
            <person name="Spatafora J.W."/>
            <person name="Aimea M.C."/>
        </authorList>
    </citation>
    <scope>NUCLEOTIDE SEQUENCE [LARGE SCALE GENOMIC DNA]</scope>
    <source>
        <strain evidence="10 11">UBC 951</strain>
    </source>
</reference>
<dbReference type="HOGENOM" id="CLU_144565_1_2_1"/>
<keyword evidence="11" id="KW-1185">Reference proteome</keyword>
<evidence type="ECO:0000256" key="2">
    <source>
        <dbReference type="ARBA" id="ARBA00006403"/>
    </source>
</evidence>
<dbReference type="InterPro" id="IPR036390">
    <property type="entry name" value="WH_DNA-bd_sf"/>
</dbReference>
<dbReference type="PANTHER" id="PTHR10015:SF427">
    <property type="entry name" value="HEAT SHOCK FACTOR PROTEIN"/>
    <property type="match status" value="1"/>
</dbReference>
<keyword evidence="5" id="KW-0804">Transcription</keyword>
<dbReference type="OrthoDB" id="60033at2759"/>
<proteinExistence type="inferred from homology"/>
<dbReference type="GO" id="GO:0043565">
    <property type="term" value="F:sequence-specific DNA binding"/>
    <property type="evidence" value="ECO:0007669"/>
    <property type="project" value="InterPro"/>
</dbReference>
<dbReference type="Proteomes" id="UP000027361">
    <property type="component" value="Unassembled WGS sequence"/>
</dbReference>
<evidence type="ECO:0000256" key="8">
    <source>
        <dbReference type="RuleBase" id="RU004020"/>
    </source>
</evidence>
<gene>
    <name evidence="10" type="ORF">K437DRAFT_226763</name>
</gene>
<dbReference type="GeneID" id="25262588"/>
<evidence type="ECO:0000256" key="1">
    <source>
        <dbReference type="ARBA" id="ARBA00004123"/>
    </source>
</evidence>
<comment type="subunit">
    <text evidence="7">Homotrimer. Homotrimerization increases the affinity of HSF1 to DNA. Interacts with transcriptional coregulator SSA1 on chromatin.</text>
</comment>
<name>A0A066VIW8_TILAU</name>
<evidence type="ECO:0000313" key="11">
    <source>
        <dbReference type="Proteomes" id="UP000027361"/>
    </source>
</evidence>
<dbReference type="OMA" id="MIQWVAS"/>
<keyword evidence="4 10" id="KW-0238">DNA-binding</keyword>
<dbReference type="InParanoid" id="A0A066VIW8"/>
<evidence type="ECO:0000256" key="6">
    <source>
        <dbReference type="ARBA" id="ARBA00023242"/>
    </source>
</evidence>
<evidence type="ECO:0000256" key="3">
    <source>
        <dbReference type="ARBA" id="ARBA00023015"/>
    </source>
</evidence>